<organism evidence="3 4">
    <name type="scientific">Polyodon spathula</name>
    <name type="common">North American paddlefish</name>
    <name type="synonym">Squalus spathula</name>
    <dbReference type="NCBI Taxonomy" id="7913"/>
    <lineage>
        <taxon>Eukaryota</taxon>
        <taxon>Metazoa</taxon>
        <taxon>Chordata</taxon>
        <taxon>Craniata</taxon>
        <taxon>Vertebrata</taxon>
        <taxon>Euteleostomi</taxon>
        <taxon>Actinopterygii</taxon>
        <taxon>Chondrostei</taxon>
        <taxon>Acipenseriformes</taxon>
        <taxon>Polyodontidae</taxon>
        <taxon>Polyodon</taxon>
    </lineage>
</organism>
<keyword evidence="2" id="KW-0443">Lipid metabolism</keyword>
<protein>
    <submittedName>
        <fullName evidence="3">PLPL8 phospholipase</fullName>
    </submittedName>
</protein>
<evidence type="ECO:0000256" key="2">
    <source>
        <dbReference type="ARBA" id="ARBA00022963"/>
    </source>
</evidence>
<keyword evidence="1" id="KW-0378">Hydrolase</keyword>
<reference evidence="3" key="1">
    <citation type="journal article" date="2021" name="Cell">
        <title>Tracing the genetic footprints of vertebrate landing in non-teleost ray-finned fishes.</title>
        <authorList>
            <person name="Bi X."/>
            <person name="Wang K."/>
            <person name="Yang L."/>
            <person name="Pan H."/>
            <person name="Jiang H."/>
            <person name="Wei Q."/>
            <person name="Fang M."/>
            <person name="Yu H."/>
            <person name="Zhu C."/>
            <person name="Cai Y."/>
            <person name="He Y."/>
            <person name="Gan X."/>
            <person name="Zeng H."/>
            <person name="Yu D."/>
            <person name="Zhu Y."/>
            <person name="Jiang H."/>
            <person name="Qiu Q."/>
            <person name="Yang H."/>
            <person name="Zhang Y.E."/>
            <person name="Wang W."/>
            <person name="Zhu M."/>
            <person name="He S."/>
            <person name="Zhang G."/>
        </authorList>
    </citation>
    <scope>NUCLEOTIDE SEQUENCE</scope>
    <source>
        <strain evidence="3">Pddl_001</strain>
    </source>
</reference>
<keyword evidence="4" id="KW-1185">Reference proteome</keyword>
<evidence type="ECO:0000313" key="3">
    <source>
        <dbReference type="EMBL" id="MBN3273699.1"/>
    </source>
</evidence>
<gene>
    <name evidence="3" type="primary">Pnpla8_1</name>
    <name evidence="3" type="ORF">GTO93_0010494</name>
</gene>
<dbReference type="Gene3D" id="3.40.1090.10">
    <property type="entry name" value="Cytosolic phospholipase A2 catalytic domain"/>
    <property type="match status" value="1"/>
</dbReference>
<comment type="caution">
    <text evidence="3">The sequence shown here is derived from an EMBL/GenBank/DDBJ whole genome shotgun (WGS) entry which is preliminary data.</text>
</comment>
<accession>A0ABS2XHF3</accession>
<dbReference type="EMBL" id="JAAWVQ010033516">
    <property type="protein sequence ID" value="MBN3273699.1"/>
    <property type="molecule type" value="Genomic_DNA"/>
</dbReference>
<evidence type="ECO:0000256" key="1">
    <source>
        <dbReference type="ARBA" id="ARBA00022801"/>
    </source>
</evidence>
<proteinExistence type="predicted"/>
<evidence type="ECO:0000313" key="4">
    <source>
        <dbReference type="Proteomes" id="UP001166093"/>
    </source>
</evidence>
<feature type="non-terminal residue" evidence="3">
    <location>
        <position position="1"/>
    </location>
</feature>
<feature type="non-terminal residue" evidence="3">
    <location>
        <position position="196"/>
    </location>
</feature>
<name>A0ABS2XHF3_POLSP</name>
<dbReference type="Proteomes" id="UP001166093">
    <property type="component" value="Unassembled WGS sequence"/>
</dbReference>
<sequence>MEEEEGECTKEVLYESTAPPLVKKRTFLQYLTQPTGTVQELLGSYLGMEPGSQVAQPSSGVTTSGDGRNRRCVVSLGTSRYDSGKKNEATWNSLRSKICNFISSATDTKGVHTLLDNLLPVDVYFRFNPLMSAYVLLDESRAECLDQLRDDTELYLQRNRPKLQCLSGILQAERGALQTVGDWLGESAWMLRHRWS</sequence>
<dbReference type="PANTHER" id="PTHR24185:SF1">
    <property type="entry name" value="CALCIUM-INDEPENDENT PHOSPHOLIPASE A2-GAMMA"/>
    <property type="match status" value="1"/>
</dbReference>
<dbReference type="PANTHER" id="PTHR24185">
    <property type="entry name" value="CALCIUM-INDEPENDENT PHOSPHOLIPASE A2-GAMMA"/>
    <property type="match status" value="1"/>
</dbReference>
<keyword evidence="2" id="KW-0442">Lipid degradation</keyword>